<dbReference type="InterPro" id="IPR001917">
    <property type="entry name" value="Aminotrans_II_pyridoxalP_BS"/>
</dbReference>
<evidence type="ECO:0000256" key="4">
    <source>
        <dbReference type="ARBA" id="ARBA00011738"/>
    </source>
</evidence>
<feature type="modified residue" description="N6-(pyridoxal phosphate)lysine" evidence="9">
    <location>
        <position position="228"/>
    </location>
</feature>
<sequence>MSCDYIALAVPGVQELSPYVPGKPTDELKRELGVEDVIKLASNENPLGLSPRVQEAIEGTLADLSRYPDGSGYRLKEALATRHSIDAEQITLGCGSNELFELVARAYLQPGMEAVMSEYAFAVYPLVVQAAGAKAVVTPARNWGHDLDAMAEAINERTRVVFIANPNNPTGTWISKGELKAFLKFVPEHVLVVLDEAYAEYVDQDNYPSGIKLQRKYPNLIVTRTFSKAYGLAGLRIGFGVSHPQVADVLNRVRQPFNVTSPALAAAEAALGDQAFLESSLSLNERGREQLNEAFDRLGLDTIPSVTNFITFKVGSSEKTAALHNGLLKSGIIVRPLASYGMPKHLRVSIGLEAENKRFIESLERELVFL</sequence>
<evidence type="ECO:0000313" key="12">
    <source>
        <dbReference type="Proteomes" id="UP000626148"/>
    </source>
</evidence>
<dbReference type="Gene3D" id="3.90.1150.10">
    <property type="entry name" value="Aspartate Aminotransferase, domain 1"/>
    <property type="match status" value="1"/>
</dbReference>
<dbReference type="RefSeq" id="WP_189610279.1">
    <property type="nucleotide sequence ID" value="NZ_BMXR01000007.1"/>
</dbReference>
<dbReference type="PROSITE" id="PS00599">
    <property type="entry name" value="AA_TRANSFER_CLASS_2"/>
    <property type="match status" value="1"/>
</dbReference>
<keyword evidence="9" id="KW-0028">Amino-acid biosynthesis</keyword>
<protein>
    <recommendedName>
        <fullName evidence="9">Histidinol-phosphate aminotransferase</fullName>
        <ecNumber evidence="9">2.6.1.9</ecNumber>
    </recommendedName>
    <alternativeName>
        <fullName evidence="9">Imidazole acetol-phosphate transaminase</fullName>
    </alternativeName>
</protein>
<proteinExistence type="inferred from homology"/>
<comment type="pathway">
    <text evidence="2 9">Amino-acid biosynthesis; L-histidine biosynthesis; L-histidine from 5-phospho-alpha-D-ribose 1-diphosphate: step 7/9.</text>
</comment>
<keyword evidence="6 9" id="KW-0808">Transferase</keyword>
<dbReference type="GO" id="GO:0030170">
    <property type="term" value="F:pyridoxal phosphate binding"/>
    <property type="evidence" value="ECO:0007669"/>
    <property type="project" value="InterPro"/>
</dbReference>
<comment type="caution">
    <text evidence="11">The sequence shown here is derived from an EMBL/GenBank/DDBJ whole genome shotgun (WGS) entry which is preliminary data.</text>
</comment>
<evidence type="ECO:0000313" key="11">
    <source>
        <dbReference type="EMBL" id="GGX60785.1"/>
    </source>
</evidence>
<dbReference type="Pfam" id="PF00155">
    <property type="entry name" value="Aminotran_1_2"/>
    <property type="match status" value="1"/>
</dbReference>
<evidence type="ECO:0000256" key="3">
    <source>
        <dbReference type="ARBA" id="ARBA00007970"/>
    </source>
</evidence>
<evidence type="ECO:0000256" key="1">
    <source>
        <dbReference type="ARBA" id="ARBA00001933"/>
    </source>
</evidence>
<dbReference type="Proteomes" id="UP000626148">
    <property type="component" value="Unassembled WGS sequence"/>
</dbReference>
<comment type="similarity">
    <text evidence="3 9">Belongs to the class-II pyridoxal-phosphate-dependent aminotransferase family. Histidinol-phosphate aminotransferase subfamily.</text>
</comment>
<dbReference type="InterPro" id="IPR015421">
    <property type="entry name" value="PyrdxlP-dep_Trfase_major"/>
</dbReference>
<keyword evidence="12" id="KW-1185">Reference proteome</keyword>
<dbReference type="InterPro" id="IPR004839">
    <property type="entry name" value="Aminotransferase_I/II_large"/>
</dbReference>
<evidence type="ECO:0000256" key="5">
    <source>
        <dbReference type="ARBA" id="ARBA00022576"/>
    </source>
</evidence>
<comment type="catalytic activity">
    <reaction evidence="8 9">
        <text>L-histidinol phosphate + 2-oxoglutarate = 3-(imidazol-4-yl)-2-oxopropyl phosphate + L-glutamate</text>
        <dbReference type="Rhea" id="RHEA:23744"/>
        <dbReference type="ChEBI" id="CHEBI:16810"/>
        <dbReference type="ChEBI" id="CHEBI:29985"/>
        <dbReference type="ChEBI" id="CHEBI:57766"/>
        <dbReference type="ChEBI" id="CHEBI:57980"/>
        <dbReference type="EC" id="2.6.1.9"/>
    </reaction>
</comment>
<dbReference type="PANTHER" id="PTHR43643">
    <property type="entry name" value="HISTIDINOL-PHOSPHATE AMINOTRANSFERASE 2"/>
    <property type="match status" value="1"/>
</dbReference>
<dbReference type="GO" id="GO:0000105">
    <property type="term" value="P:L-histidine biosynthetic process"/>
    <property type="evidence" value="ECO:0007669"/>
    <property type="project" value="UniProtKB-UniRule"/>
</dbReference>
<gene>
    <name evidence="11" type="primary">hisC2</name>
    <name evidence="9" type="synonym">hisC</name>
    <name evidence="11" type="ORF">GCM10007392_31010</name>
</gene>
<dbReference type="EMBL" id="BMXR01000007">
    <property type="protein sequence ID" value="GGX60785.1"/>
    <property type="molecule type" value="Genomic_DNA"/>
</dbReference>
<accession>A0A918KGK7</accession>
<name>A0A918KGK7_9GAMM</name>
<dbReference type="InterPro" id="IPR050106">
    <property type="entry name" value="HistidinolP_aminotransfase"/>
</dbReference>
<dbReference type="PANTHER" id="PTHR43643:SF3">
    <property type="entry name" value="HISTIDINOL-PHOSPHATE AMINOTRANSFERASE"/>
    <property type="match status" value="1"/>
</dbReference>
<reference evidence="11" key="2">
    <citation type="submission" date="2020-09" db="EMBL/GenBank/DDBJ databases">
        <authorList>
            <person name="Sun Q."/>
            <person name="Kim S."/>
        </authorList>
    </citation>
    <scope>NUCLEOTIDE SEQUENCE</scope>
    <source>
        <strain evidence="11">KCTC 22169</strain>
    </source>
</reference>
<evidence type="ECO:0000256" key="8">
    <source>
        <dbReference type="ARBA" id="ARBA00047481"/>
    </source>
</evidence>
<comment type="cofactor">
    <cofactor evidence="1 9">
        <name>pyridoxal 5'-phosphate</name>
        <dbReference type="ChEBI" id="CHEBI:597326"/>
    </cofactor>
</comment>
<evidence type="ECO:0000259" key="10">
    <source>
        <dbReference type="Pfam" id="PF00155"/>
    </source>
</evidence>
<reference evidence="11" key="1">
    <citation type="journal article" date="2014" name="Int. J. Syst. Evol. Microbiol.">
        <title>Complete genome sequence of Corynebacterium casei LMG S-19264T (=DSM 44701T), isolated from a smear-ripened cheese.</title>
        <authorList>
            <consortium name="US DOE Joint Genome Institute (JGI-PGF)"/>
            <person name="Walter F."/>
            <person name="Albersmeier A."/>
            <person name="Kalinowski J."/>
            <person name="Ruckert C."/>
        </authorList>
    </citation>
    <scope>NUCLEOTIDE SEQUENCE</scope>
    <source>
        <strain evidence="11">KCTC 22169</strain>
    </source>
</reference>
<dbReference type="InterPro" id="IPR015422">
    <property type="entry name" value="PyrdxlP-dep_Trfase_small"/>
</dbReference>
<comment type="subunit">
    <text evidence="4 9">Homodimer.</text>
</comment>
<organism evidence="11 12">
    <name type="scientific">Saccharospirillum salsuginis</name>
    <dbReference type="NCBI Taxonomy" id="418750"/>
    <lineage>
        <taxon>Bacteria</taxon>
        <taxon>Pseudomonadati</taxon>
        <taxon>Pseudomonadota</taxon>
        <taxon>Gammaproteobacteria</taxon>
        <taxon>Oceanospirillales</taxon>
        <taxon>Saccharospirillaceae</taxon>
        <taxon>Saccharospirillum</taxon>
    </lineage>
</organism>
<dbReference type="AlphaFoldDB" id="A0A918KGK7"/>
<keyword evidence="5 9" id="KW-0032">Aminotransferase</keyword>
<dbReference type="CDD" id="cd00609">
    <property type="entry name" value="AAT_like"/>
    <property type="match status" value="1"/>
</dbReference>
<dbReference type="EC" id="2.6.1.9" evidence="9"/>
<evidence type="ECO:0000256" key="9">
    <source>
        <dbReference type="HAMAP-Rule" id="MF_01023"/>
    </source>
</evidence>
<dbReference type="GO" id="GO:0004400">
    <property type="term" value="F:histidinol-phosphate transaminase activity"/>
    <property type="evidence" value="ECO:0007669"/>
    <property type="project" value="UniProtKB-UniRule"/>
</dbReference>
<dbReference type="HAMAP" id="MF_01023">
    <property type="entry name" value="HisC_aminotrans_2"/>
    <property type="match status" value="1"/>
</dbReference>
<evidence type="ECO:0000256" key="6">
    <source>
        <dbReference type="ARBA" id="ARBA00022679"/>
    </source>
</evidence>
<keyword evidence="7 9" id="KW-0663">Pyridoxal phosphate</keyword>
<dbReference type="NCBIfam" id="TIGR01141">
    <property type="entry name" value="hisC"/>
    <property type="match status" value="1"/>
</dbReference>
<dbReference type="InterPro" id="IPR015424">
    <property type="entry name" value="PyrdxlP-dep_Trfase"/>
</dbReference>
<keyword evidence="9" id="KW-0368">Histidine biosynthesis</keyword>
<evidence type="ECO:0000256" key="2">
    <source>
        <dbReference type="ARBA" id="ARBA00005011"/>
    </source>
</evidence>
<dbReference type="SUPFAM" id="SSF53383">
    <property type="entry name" value="PLP-dependent transferases"/>
    <property type="match status" value="1"/>
</dbReference>
<dbReference type="InterPro" id="IPR005861">
    <property type="entry name" value="HisP_aminotrans"/>
</dbReference>
<feature type="domain" description="Aminotransferase class I/classII large" evidence="10">
    <location>
        <begin position="36"/>
        <end position="363"/>
    </location>
</feature>
<dbReference type="Gene3D" id="3.40.640.10">
    <property type="entry name" value="Type I PLP-dependent aspartate aminotransferase-like (Major domain)"/>
    <property type="match status" value="1"/>
</dbReference>
<evidence type="ECO:0000256" key="7">
    <source>
        <dbReference type="ARBA" id="ARBA00022898"/>
    </source>
</evidence>